<sequence>MGVTGHRWVPSRHHIPPTVIHLEAGSRVALAGPSEAFARASMAGERERRAVQGVNRKGTGAAGIGLQRDFTARRLQWVQPADTPFP</sequence>
<dbReference type="Proteomes" id="UP000234681">
    <property type="component" value="Chromosome 1"/>
</dbReference>
<accession>A6HY73</accession>
<proteinExistence type="predicted"/>
<protein>
    <submittedName>
        <fullName evidence="1">RCG47809</fullName>
    </submittedName>
</protein>
<organism evidence="1 2">
    <name type="scientific">Rattus norvegicus</name>
    <name type="common">Rat</name>
    <dbReference type="NCBI Taxonomy" id="10116"/>
    <lineage>
        <taxon>Eukaryota</taxon>
        <taxon>Metazoa</taxon>
        <taxon>Chordata</taxon>
        <taxon>Craniata</taxon>
        <taxon>Vertebrata</taxon>
        <taxon>Euteleostomi</taxon>
        <taxon>Mammalia</taxon>
        <taxon>Eutheria</taxon>
        <taxon>Euarchontoglires</taxon>
        <taxon>Glires</taxon>
        <taxon>Rodentia</taxon>
        <taxon>Myomorpha</taxon>
        <taxon>Muroidea</taxon>
        <taxon>Muridae</taxon>
        <taxon>Murinae</taxon>
        <taxon>Rattus</taxon>
    </lineage>
</organism>
<dbReference type="EMBL" id="CH473953">
    <property type="protein sequence ID" value="EDM12154.1"/>
    <property type="molecule type" value="Genomic_DNA"/>
</dbReference>
<gene>
    <name evidence="1" type="ORF">rCG_47809</name>
</gene>
<evidence type="ECO:0000313" key="2">
    <source>
        <dbReference type="Proteomes" id="UP000234681"/>
    </source>
</evidence>
<reference evidence="2" key="1">
    <citation type="submission" date="2005-09" db="EMBL/GenBank/DDBJ databases">
        <authorList>
            <person name="Mural R.J."/>
            <person name="Li P.W."/>
            <person name="Adams M.D."/>
            <person name="Amanatides P.G."/>
            <person name="Baden-Tillson H."/>
            <person name="Barnstead M."/>
            <person name="Chin S.H."/>
            <person name="Dew I."/>
            <person name="Evans C.A."/>
            <person name="Ferriera S."/>
            <person name="Flanigan M."/>
            <person name="Fosler C."/>
            <person name="Glodek A."/>
            <person name="Gu Z."/>
            <person name="Holt R.A."/>
            <person name="Jennings D."/>
            <person name="Kraft C.L."/>
            <person name="Lu F."/>
            <person name="Nguyen T."/>
            <person name="Nusskern D.R."/>
            <person name="Pfannkoch C.M."/>
            <person name="Sitter C."/>
            <person name="Sutton G.G."/>
            <person name="Venter J.C."/>
            <person name="Wang Z."/>
            <person name="Woodage T."/>
            <person name="Zheng X.H."/>
            <person name="Zhong F."/>
        </authorList>
    </citation>
    <scope>NUCLEOTIDE SEQUENCE [LARGE SCALE GENOMIC DNA]</scope>
    <source>
        <strain>BN</strain>
        <strain evidence="2">Sprague-Dawley</strain>
    </source>
</reference>
<name>A6HY73_RAT</name>
<dbReference type="AlphaFoldDB" id="A6HY73"/>
<evidence type="ECO:0000313" key="1">
    <source>
        <dbReference type="EMBL" id="EDM12154.1"/>
    </source>
</evidence>